<dbReference type="GO" id="GO:0003676">
    <property type="term" value="F:nucleic acid binding"/>
    <property type="evidence" value="ECO:0007669"/>
    <property type="project" value="InterPro"/>
</dbReference>
<dbReference type="PANTHER" id="PTHR47515">
    <property type="entry name" value="LOW CALCIUM RESPONSE LOCUS PROTEIN T"/>
    <property type="match status" value="1"/>
</dbReference>
<dbReference type="InterPro" id="IPR012337">
    <property type="entry name" value="RNaseH-like_sf"/>
</dbReference>
<proteinExistence type="predicted"/>
<organism evidence="2 3">
    <name type="scientific">Bacillus subtilis</name>
    <dbReference type="NCBI Taxonomy" id="1423"/>
    <lineage>
        <taxon>Bacteria</taxon>
        <taxon>Bacillati</taxon>
        <taxon>Bacillota</taxon>
        <taxon>Bacilli</taxon>
        <taxon>Bacillales</taxon>
        <taxon>Bacillaceae</taxon>
        <taxon>Bacillus</taxon>
    </lineage>
</organism>
<protein>
    <submittedName>
        <fullName evidence="2">Integrase core domain-containing protein</fullName>
    </submittedName>
</protein>
<name>A0AAX3RUT3_BACIU</name>
<dbReference type="EMBL" id="CP120576">
    <property type="protein sequence ID" value="WEY86567.2"/>
    <property type="molecule type" value="Genomic_DNA"/>
</dbReference>
<sequence>MAFQKACETFHIEHERIPPRTPNMNAHIESFHRLLEYECLRRFAFHSYADAYHEVAEYMDFYNNRRIHSSILDLAPNEFYQRNQTEELTIKEVRV</sequence>
<gene>
    <name evidence="2" type="ORF">P5633_03565</name>
</gene>
<dbReference type="PROSITE" id="PS50994">
    <property type="entry name" value="INTEGRASE"/>
    <property type="match status" value="1"/>
</dbReference>
<reference evidence="2" key="1">
    <citation type="submission" date="2025-02" db="EMBL/GenBank/DDBJ databases">
        <title>Complete genome sequences of 52 Bacillus and Priestia strains isolated from West-African fermentations and 26 reference strains from the DSMZ collection.</title>
        <authorList>
            <person name="Wiedenbein E.S."/>
            <person name="Canoy T.S."/>
            <person name="Hui Y."/>
            <person name="Parkouda C."/>
            <person name="Dawende C."/>
            <person name="Ametefe E."/>
            <person name="Jespersen L."/>
            <person name="Nielsen D.S."/>
        </authorList>
    </citation>
    <scope>NUCLEOTIDE SEQUENCE</scope>
    <source>
        <strain evidence="2">PRO56</strain>
    </source>
</reference>
<evidence type="ECO:0000313" key="3">
    <source>
        <dbReference type="Proteomes" id="UP001214898"/>
    </source>
</evidence>
<dbReference type="Proteomes" id="UP001214898">
    <property type="component" value="Chromosome"/>
</dbReference>
<dbReference type="PANTHER" id="PTHR47515:SF3">
    <property type="entry name" value="INTEGRASE CORE DOMAIN PROTEIN"/>
    <property type="match status" value="1"/>
</dbReference>
<dbReference type="AlphaFoldDB" id="A0AAX3RUT3"/>
<evidence type="ECO:0000313" key="2">
    <source>
        <dbReference type="EMBL" id="WEY86567.2"/>
    </source>
</evidence>
<dbReference type="Gene3D" id="3.30.420.10">
    <property type="entry name" value="Ribonuclease H-like superfamily/Ribonuclease H"/>
    <property type="match status" value="1"/>
</dbReference>
<dbReference type="Pfam" id="PF13683">
    <property type="entry name" value="rve_3"/>
    <property type="match status" value="1"/>
</dbReference>
<dbReference type="SUPFAM" id="SSF53098">
    <property type="entry name" value="Ribonuclease H-like"/>
    <property type="match status" value="1"/>
</dbReference>
<dbReference type="InterPro" id="IPR036397">
    <property type="entry name" value="RNaseH_sf"/>
</dbReference>
<accession>A0AAX3RUT3</accession>
<feature type="domain" description="Integrase catalytic" evidence="1">
    <location>
        <begin position="1"/>
        <end position="73"/>
    </location>
</feature>
<dbReference type="GO" id="GO:0015074">
    <property type="term" value="P:DNA integration"/>
    <property type="evidence" value="ECO:0007669"/>
    <property type="project" value="InterPro"/>
</dbReference>
<evidence type="ECO:0000259" key="1">
    <source>
        <dbReference type="PROSITE" id="PS50994"/>
    </source>
</evidence>
<dbReference type="InterPro" id="IPR001584">
    <property type="entry name" value="Integrase_cat-core"/>
</dbReference>